<comment type="caution">
    <text evidence="2">The sequence shown here is derived from an EMBL/GenBank/DDBJ whole genome shotgun (WGS) entry which is preliminary data.</text>
</comment>
<name>A0A5J4Q7F6_9ZZZZ</name>
<evidence type="ECO:0000256" key="1">
    <source>
        <dbReference type="ARBA" id="ARBA00009981"/>
    </source>
</evidence>
<proteinExistence type="inferred from homology"/>
<accession>A0A5J4Q7F6</accession>
<sequence length="47" mass="5379">VVVSLDEYNAIKETEYIMSSSVMMERIHTAEENLHQGKGIELNLNEL</sequence>
<gene>
    <name evidence="2" type="ORF">EZS27_032825</name>
</gene>
<reference evidence="2" key="1">
    <citation type="submission" date="2019-03" db="EMBL/GenBank/DDBJ databases">
        <title>Single cell metagenomics reveals metabolic interactions within the superorganism composed of flagellate Streblomastix strix and complex community of Bacteroidetes bacteria on its surface.</title>
        <authorList>
            <person name="Treitli S.C."/>
            <person name="Kolisko M."/>
            <person name="Husnik F."/>
            <person name="Keeling P."/>
            <person name="Hampl V."/>
        </authorList>
    </citation>
    <scope>NUCLEOTIDE SEQUENCE</scope>
    <source>
        <strain evidence="2">STM</strain>
    </source>
</reference>
<feature type="non-terminal residue" evidence="2">
    <location>
        <position position="1"/>
    </location>
</feature>
<dbReference type="SUPFAM" id="SSF143120">
    <property type="entry name" value="YefM-like"/>
    <property type="match status" value="1"/>
</dbReference>
<dbReference type="Gene3D" id="3.40.1620.10">
    <property type="entry name" value="YefM-like domain"/>
    <property type="match status" value="1"/>
</dbReference>
<comment type="similarity">
    <text evidence="1">Belongs to the phD/YefM antitoxin family.</text>
</comment>
<organism evidence="2">
    <name type="scientific">termite gut metagenome</name>
    <dbReference type="NCBI Taxonomy" id="433724"/>
    <lineage>
        <taxon>unclassified sequences</taxon>
        <taxon>metagenomes</taxon>
        <taxon>organismal metagenomes</taxon>
    </lineage>
</organism>
<evidence type="ECO:0008006" key="3">
    <source>
        <dbReference type="Google" id="ProtNLM"/>
    </source>
</evidence>
<protein>
    <recommendedName>
        <fullName evidence="3">Antitoxin YefM</fullName>
    </recommendedName>
</protein>
<evidence type="ECO:0000313" key="2">
    <source>
        <dbReference type="EMBL" id="KAA6316940.1"/>
    </source>
</evidence>
<dbReference type="InterPro" id="IPR036165">
    <property type="entry name" value="YefM-like_sf"/>
</dbReference>
<dbReference type="AlphaFoldDB" id="A0A5J4Q7F6"/>
<dbReference type="EMBL" id="SNRY01004696">
    <property type="protein sequence ID" value="KAA6316940.1"/>
    <property type="molecule type" value="Genomic_DNA"/>
</dbReference>